<proteinExistence type="predicted"/>
<protein>
    <submittedName>
        <fullName evidence="1">Uncharacterized protein</fullName>
    </submittedName>
</protein>
<dbReference type="EMBL" id="CYXT01000014">
    <property type="protein sequence ID" value="CUN00239.1"/>
    <property type="molecule type" value="Genomic_DNA"/>
</dbReference>
<gene>
    <name evidence="1" type="ORF">ERS852425_01985</name>
</gene>
<dbReference type="Proteomes" id="UP000095598">
    <property type="component" value="Unassembled WGS sequence"/>
</dbReference>
<sequence length="38" mass="4735">MPQKITSLEQIYQMLDLFYANKHLYEKYVISEEKRNRN</sequence>
<evidence type="ECO:0000313" key="2">
    <source>
        <dbReference type="Proteomes" id="UP000095598"/>
    </source>
</evidence>
<reference evidence="1 2" key="1">
    <citation type="submission" date="2015-09" db="EMBL/GenBank/DDBJ databases">
        <authorList>
            <consortium name="Pathogen Informatics"/>
        </authorList>
    </citation>
    <scope>NUCLEOTIDE SEQUENCE [LARGE SCALE GENOMIC DNA]</scope>
    <source>
        <strain evidence="1 2">2789STDY5608868</strain>
    </source>
</reference>
<dbReference type="AlphaFoldDB" id="A0A173TDL8"/>
<accession>A0A173TDL8</accession>
<organism evidence="1 2">
    <name type="scientific">Anaerostipes hadrus</name>
    <dbReference type="NCBI Taxonomy" id="649756"/>
    <lineage>
        <taxon>Bacteria</taxon>
        <taxon>Bacillati</taxon>
        <taxon>Bacillota</taxon>
        <taxon>Clostridia</taxon>
        <taxon>Lachnospirales</taxon>
        <taxon>Lachnospiraceae</taxon>
        <taxon>Anaerostipes</taxon>
    </lineage>
</organism>
<name>A0A173TDL8_ANAHA</name>
<evidence type="ECO:0000313" key="1">
    <source>
        <dbReference type="EMBL" id="CUN00239.1"/>
    </source>
</evidence>